<gene>
    <name evidence="1" type="ORF">NM208_g3609</name>
</gene>
<keyword evidence="2" id="KW-1185">Reference proteome</keyword>
<proteinExistence type="predicted"/>
<comment type="caution">
    <text evidence="1">The sequence shown here is derived from an EMBL/GenBank/DDBJ whole genome shotgun (WGS) entry which is preliminary data.</text>
</comment>
<accession>A0ACC1SNW2</accession>
<evidence type="ECO:0000313" key="2">
    <source>
        <dbReference type="Proteomes" id="UP001148629"/>
    </source>
</evidence>
<organism evidence="1 2">
    <name type="scientific">Fusarium decemcellulare</name>
    <dbReference type="NCBI Taxonomy" id="57161"/>
    <lineage>
        <taxon>Eukaryota</taxon>
        <taxon>Fungi</taxon>
        <taxon>Dikarya</taxon>
        <taxon>Ascomycota</taxon>
        <taxon>Pezizomycotina</taxon>
        <taxon>Sordariomycetes</taxon>
        <taxon>Hypocreomycetidae</taxon>
        <taxon>Hypocreales</taxon>
        <taxon>Nectriaceae</taxon>
        <taxon>Fusarium</taxon>
        <taxon>Fusarium decemcellulare species complex</taxon>
    </lineage>
</organism>
<evidence type="ECO:0000313" key="1">
    <source>
        <dbReference type="EMBL" id="KAJ3543382.1"/>
    </source>
</evidence>
<name>A0ACC1SNW2_9HYPO</name>
<dbReference type="Proteomes" id="UP001148629">
    <property type="component" value="Unassembled WGS sequence"/>
</dbReference>
<dbReference type="EMBL" id="JANRMS010000247">
    <property type="protein sequence ID" value="KAJ3543382.1"/>
    <property type="molecule type" value="Genomic_DNA"/>
</dbReference>
<reference evidence="1" key="1">
    <citation type="submission" date="2022-08" db="EMBL/GenBank/DDBJ databases">
        <title>Genome Sequence of Fusarium decemcellulare.</title>
        <authorList>
            <person name="Buettner E."/>
        </authorList>
    </citation>
    <scope>NUCLEOTIDE SEQUENCE</scope>
    <source>
        <strain evidence="1">Babe19</strain>
    </source>
</reference>
<protein>
    <submittedName>
        <fullName evidence="1">Uncharacterized protein</fullName>
    </submittedName>
</protein>
<sequence length="926" mass="102691">MPPIVRTGLPLHTPSPSSNSYKTPTARDIPPVALTNIQHVEAAESEPYMTRMGPLFEQLQRLKDSEDQALLGNKSDNSFGGHHGASPLSIVPDIYFDEEFQLENPRTFHVVSERSEVVPSTPAIGKASNGNAPAPRKALASNAILQEKLSWYMDTVEVHLINSISMASSTFFSALGSLRELHAEAAESVEKIITLRKDLATLDKDVVTKNQELAQKRRVRHNLQQVHNAVLQLKRVADGVARCESLLDEGEVDEALGEIDAIERLMAGECDERSGNDALTHVPLLDLRGAVALKSVVNDLAVLRSRIGKVFESKVHSLLIGDLRRHVQSVSTRDVLLRWESASRRAKGDSTREPSALPAYMTMTSELRAALAPNIAGLHRSRSIPTTIQTYRELVLREIRSLVRKPLPNSTDDTESITSASTVSGGRSRTTREKSIILAQNLRALDDQDAEDIFTTIFIGVAETLRRLKTQSSILLDIACAIGNPDTEEPVKSPMIWSPIAIPDPSKNLSMFEIQEEMHTALDLPNLLGQAVDVGHEKINKILWVRSEQTTGLPLTYFLRYYTLNLFFANECEAISGRSGTSLKTVVNGHIQDFIKAHGDRENRALAQGMETDTWQDRDFTAKDNEILKQILECSTSDPPAWTRMTKIWPPLSQQTEEMHGSEDSTAKDKIPGATIETETFLLPYSALLCLEGASHFLHLVVGIPSMTPAIAASLVSYLQLFDSRCRQLILGAGALRSAGLKNVTTTHLALTSQALSFMSTIIPHIREFVRRHAPAGPPSTNLVGEFDNVRRAFQEHQDSIYQKLVDIMSSRARLLSKKALETEWAKESAEDVRKYMADLTRDTNKLYKALSKRLPDREVQLVMVPVFTSYKDHLGAAFEEANPESETGRDCMLRDVQHLVDKLGKVEGFGDLGTYLNQIVKGKDM</sequence>